<keyword evidence="7" id="KW-1185">Reference proteome</keyword>
<reference evidence="6 7" key="1">
    <citation type="submission" date="2017-03" db="EMBL/GenBank/DDBJ databases">
        <title>Genome Survey of Euroglyphus maynei.</title>
        <authorList>
            <person name="Arlian L.G."/>
            <person name="Morgan M.S."/>
            <person name="Rider S.D."/>
        </authorList>
    </citation>
    <scope>NUCLEOTIDE SEQUENCE [LARGE SCALE GENOMIC DNA]</scope>
    <source>
        <strain evidence="6">Arlian Lab</strain>
        <tissue evidence="6">Whole body</tissue>
    </source>
</reference>
<dbReference type="InterPro" id="IPR056607">
    <property type="entry name" value="Elapor1/2_MRH"/>
</dbReference>
<evidence type="ECO:0000313" key="6">
    <source>
        <dbReference type="EMBL" id="OTF74356.1"/>
    </source>
</evidence>
<keyword evidence="4" id="KW-1133">Transmembrane helix</keyword>
<organism evidence="6 7">
    <name type="scientific">Euroglyphus maynei</name>
    <name type="common">Mayne's house dust mite</name>
    <dbReference type="NCBI Taxonomy" id="6958"/>
    <lineage>
        <taxon>Eukaryota</taxon>
        <taxon>Metazoa</taxon>
        <taxon>Ecdysozoa</taxon>
        <taxon>Arthropoda</taxon>
        <taxon>Chelicerata</taxon>
        <taxon>Arachnida</taxon>
        <taxon>Acari</taxon>
        <taxon>Acariformes</taxon>
        <taxon>Sarcoptiformes</taxon>
        <taxon>Astigmata</taxon>
        <taxon>Psoroptidia</taxon>
        <taxon>Analgoidea</taxon>
        <taxon>Pyroglyphidae</taxon>
        <taxon>Pyroglyphinae</taxon>
        <taxon>Euroglyphus</taxon>
    </lineage>
</organism>
<evidence type="ECO:0000256" key="4">
    <source>
        <dbReference type="SAM" id="Phobius"/>
    </source>
</evidence>
<gene>
    <name evidence="6" type="ORF">BLA29_004737</name>
</gene>
<dbReference type="Proteomes" id="UP000194236">
    <property type="component" value="Unassembled WGS sequence"/>
</dbReference>
<feature type="region of interest" description="Disordered" evidence="3">
    <location>
        <begin position="373"/>
        <end position="413"/>
    </location>
</feature>
<feature type="transmembrane region" description="Helical" evidence="4">
    <location>
        <begin position="306"/>
        <end position="328"/>
    </location>
</feature>
<evidence type="ECO:0000256" key="2">
    <source>
        <dbReference type="ARBA" id="ARBA00023157"/>
    </source>
</evidence>
<dbReference type="Pfam" id="PF23087">
    <property type="entry name" value="MRH_ELAPOR1_9th"/>
    <property type="match status" value="1"/>
</dbReference>
<dbReference type="InterPro" id="IPR044865">
    <property type="entry name" value="MRH_dom"/>
</dbReference>
<dbReference type="PROSITE" id="PS51914">
    <property type="entry name" value="MRH"/>
    <property type="match status" value="1"/>
</dbReference>
<evidence type="ECO:0000256" key="3">
    <source>
        <dbReference type="SAM" id="MobiDB-lite"/>
    </source>
</evidence>
<evidence type="ECO:0000256" key="1">
    <source>
        <dbReference type="ARBA" id="ARBA00022729"/>
    </source>
</evidence>
<dbReference type="PANTHER" id="PTHR22727:SF15">
    <property type="entry name" value="MRH DOMAIN-CONTAINING PROTEIN"/>
    <property type="match status" value="1"/>
</dbReference>
<feature type="non-terminal residue" evidence="6">
    <location>
        <position position="1"/>
    </location>
</feature>
<sequence>QNNYSQESLVNNYRCENCPENHILNANNNNNIGIESCVACGENLHSDNETNICFSNGLVSFDNDHYDLNVLEQPIIYKGISLFTSGGTQYMNMFKISLFGHRKRDPLSTCLNNITVFADDSSGVRSFICRSTIIPDGSKIFSAQSASLGDELLLITRQTSYANITIHDEFLKSSDANKHDKDFHLFFITKSPTTACITGRKLTITMRCIPGKVTEVKTPNSCPDGTCNGCDFHLLIETGTAAACRLCRPYSDDYEKVVGECIDGSQQIHYVNPKGCVMKKSKTNDTQTIANYVLNRPCSLLLPKQVQIGIALALVSGLILLLLVFYFWNKNRSLEYKYTKLIENSCEGKANDDDEMIIDNCCAEEDYDCHQDDDDSNKISFNNKNHDDRLNDDDKRSRSNRKSSNNNNRLDKRCMMGENNLQQQVELQQLFPTNSNDNDVKNGQKFDDEGYETIHLISANTNPTSTTANNNITI</sequence>
<keyword evidence="1" id="KW-0732">Signal</keyword>
<dbReference type="PANTHER" id="PTHR22727">
    <property type="entry name" value="PROTEIN CBG13728"/>
    <property type="match status" value="1"/>
</dbReference>
<comment type="caution">
    <text evidence="6">The sequence shown here is derived from an EMBL/GenBank/DDBJ whole genome shotgun (WGS) entry which is preliminary data.</text>
</comment>
<feature type="domain" description="MRH" evidence="5">
    <location>
        <begin position="51"/>
        <end position="244"/>
    </location>
</feature>
<keyword evidence="4" id="KW-0812">Transmembrane</keyword>
<dbReference type="InterPro" id="IPR039181">
    <property type="entry name" value="Elapor1/2"/>
</dbReference>
<keyword evidence="4" id="KW-0472">Membrane</keyword>
<name>A0A1Y3B439_EURMA</name>
<accession>A0A1Y3B439</accession>
<feature type="compositionally biased region" description="Basic and acidic residues" evidence="3">
    <location>
        <begin position="384"/>
        <end position="397"/>
    </location>
</feature>
<proteinExistence type="predicted"/>
<evidence type="ECO:0000259" key="5">
    <source>
        <dbReference type="PROSITE" id="PS51914"/>
    </source>
</evidence>
<dbReference type="AlphaFoldDB" id="A0A1Y3B439"/>
<protein>
    <recommendedName>
        <fullName evidence="5">MRH domain-containing protein</fullName>
    </recommendedName>
</protein>
<dbReference type="OrthoDB" id="439917at2759"/>
<keyword evidence="2" id="KW-1015">Disulfide bond</keyword>
<evidence type="ECO:0000313" key="7">
    <source>
        <dbReference type="Proteomes" id="UP000194236"/>
    </source>
</evidence>
<dbReference type="EMBL" id="MUJZ01047495">
    <property type="protein sequence ID" value="OTF74356.1"/>
    <property type="molecule type" value="Genomic_DNA"/>
</dbReference>
<dbReference type="GO" id="GO:0016020">
    <property type="term" value="C:membrane"/>
    <property type="evidence" value="ECO:0007669"/>
    <property type="project" value="TreeGrafter"/>
</dbReference>